<protein>
    <submittedName>
        <fullName evidence="1">Carbohydrate esterase family 16 protein</fullName>
    </submittedName>
</protein>
<dbReference type="AlphaFoldDB" id="A0AAD7FAG8"/>
<comment type="caution">
    <text evidence="1">The sequence shown here is derived from an EMBL/GenBank/DDBJ whole genome shotgun (WGS) entry which is preliminary data.</text>
</comment>
<dbReference type="SUPFAM" id="SSF52266">
    <property type="entry name" value="SGNH hydrolase"/>
    <property type="match status" value="1"/>
</dbReference>
<reference evidence="1" key="1">
    <citation type="submission" date="2023-03" db="EMBL/GenBank/DDBJ databases">
        <title>Massive genome expansion in bonnet fungi (Mycena s.s.) driven by repeated elements and novel gene families across ecological guilds.</title>
        <authorList>
            <consortium name="Lawrence Berkeley National Laboratory"/>
            <person name="Harder C.B."/>
            <person name="Miyauchi S."/>
            <person name="Viragh M."/>
            <person name="Kuo A."/>
            <person name="Thoen E."/>
            <person name="Andreopoulos B."/>
            <person name="Lu D."/>
            <person name="Skrede I."/>
            <person name="Drula E."/>
            <person name="Henrissat B."/>
            <person name="Morin E."/>
            <person name="Kohler A."/>
            <person name="Barry K."/>
            <person name="LaButti K."/>
            <person name="Morin E."/>
            <person name="Salamov A."/>
            <person name="Lipzen A."/>
            <person name="Mereny Z."/>
            <person name="Hegedus B."/>
            <person name="Baldrian P."/>
            <person name="Stursova M."/>
            <person name="Weitz H."/>
            <person name="Taylor A."/>
            <person name="Grigoriev I.V."/>
            <person name="Nagy L.G."/>
            <person name="Martin F."/>
            <person name="Kauserud H."/>
        </authorList>
    </citation>
    <scope>NUCLEOTIDE SEQUENCE</scope>
    <source>
        <strain evidence="1">9284</strain>
    </source>
</reference>
<dbReference type="EMBL" id="JARKIF010000043">
    <property type="protein sequence ID" value="KAJ7608776.1"/>
    <property type="molecule type" value="Genomic_DNA"/>
</dbReference>
<keyword evidence="2" id="KW-1185">Reference proteome</keyword>
<proteinExistence type="predicted"/>
<name>A0AAD7FAG8_9AGAR</name>
<evidence type="ECO:0000313" key="2">
    <source>
        <dbReference type="Proteomes" id="UP001221142"/>
    </source>
</evidence>
<dbReference type="Proteomes" id="UP001221142">
    <property type="component" value="Unassembled WGS sequence"/>
</dbReference>
<gene>
    <name evidence="1" type="ORF">FB45DRAFT_945891</name>
</gene>
<organism evidence="1 2">
    <name type="scientific">Roridomyces roridus</name>
    <dbReference type="NCBI Taxonomy" id="1738132"/>
    <lineage>
        <taxon>Eukaryota</taxon>
        <taxon>Fungi</taxon>
        <taxon>Dikarya</taxon>
        <taxon>Basidiomycota</taxon>
        <taxon>Agaricomycotina</taxon>
        <taxon>Agaricomycetes</taxon>
        <taxon>Agaricomycetidae</taxon>
        <taxon>Agaricales</taxon>
        <taxon>Marasmiineae</taxon>
        <taxon>Mycenaceae</taxon>
        <taxon>Roridomyces</taxon>
    </lineage>
</organism>
<dbReference type="InterPro" id="IPR036514">
    <property type="entry name" value="SGNH_hydro_sf"/>
</dbReference>
<accession>A0AAD7FAG8</accession>
<evidence type="ECO:0000313" key="1">
    <source>
        <dbReference type="EMBL" id="KAJ7608776.1"/>
    </source>
</evidence>
<dbReference type="InterPro" id="IPR001087">
    <property type="entry name" value="GDSL"/>
</dbReference>
<dbReference type="Gene3D" id="3.40.50.1110">
    <property type="entry name" value="SGNH hydrolase"/>
    <property type="match status" value="1"/>
</dbReference>
<dbReference type="Pfam" id="PF00657">
    <property type="entry name" value="Lipase_GDSL"/>
    <property type="match status" value="1"/>
</dbReference>
<dbReference type="GO" id="GO:0016788">
    <property type="term" value="F:hydrolase activity, acting on ester bonds"/>
    <property type="evidence" value="ECO:0007669"/>
    <property type="project" value="InterPro"/>
</dbReference>
<sequence length="315" mass="33086">MRGGINTTPRNELEHAYSSMLLVSLFASSALLFASASVLRAPRTSGVHLAVSPQCGTLASGVPADVNVGLKPLKEYKNIVAFGDSYTGGSTNGPTWVQNLATSAGATLINYAATGAVVDVDQWPEVPAVQAHTSVDFINQANGLMYGSQQKLDPSTTLYVIFLGIGDYAEAVATNSTTSSLNQIAGVLLYTLLGLVSSPVSFANDILLIDNYGLGLTSPLGDTFKTYLFEALGTGRRSYGWNVGFASLNSIWEGVLYDGATGYEAFGYTSPGVCDESCAEPGSTFYWTAGNPSAATHAIMAEYVEEVLTQCQSST</sequence>